<proteinExistence type="predicted"/>
<dbReference type="Proteomes" id="UP001372338">
    <property type="component" value="Unassembled WGS sequence"/>
</dbReference>
<gene>
    <name evidence="1" type="ORF">RIF29_38986</name>
</gene>
<dbReference type="EMBL" id="JAYWIO010000008">
    <property type="protein sequence ID" value="KAK7244168.1"/>
    <property type="molecule type" value="Genomic_DNA"/>
</dbReference>
<dbReference type="AlphaFoldDB" id="A0AAN9E0E1"/>
<comment type="caution">
    <text evidence="1">The sequence shown here is derived from an EMBL/GenBank/DDBJ whole genome shotgun (WGS) entry which is preliminary data.</text>
</comment>
<sequence length="158" mass="18217">MPTQLWTIYNEHPLQAKLVWEHLGLVGNRSFWIENNVVYWLKSGVRDMKCLLVITLWWLWRARCEEVFMQRELSTNTVLHLATTMVADVQRCFGETTATRQVKWISWVPPINDVIVLNMDGSSLGNRGVLVTGAYCERMMVNGFVALRGVLVSQITFT</sequence>
<evidence type="ECO:0000313" key="1">
    <source>
        <dbReference type="EMBL" id="KAK7244168.1"/>
    </source>
</evidence>
<protein>
    <recommendedName>
        <fullName evidence="3">RNase H type-1 domain-containing protein</fullName>
    </recommendedName>
</protein>
<accession>A0AAN9E0E1</accession>
<name>A0AAN9E0E1_CROPI</name>
<organism evidence="1 2">
    <name type="scientific">Crotalaria pallida</name>
    <name type="common">Smooth rattlebox</name>
    <name type="synonym">Crotalaria striata</name>
    <dbReference type="NCBI Taxonomy" id="3830"/>
    <lineage>
        <taxon>Eukaryota</taxon>
        <taxon>Viridiplantae</taxon>
        <taxon>Streptophyta</taxon>
        <taxon>Embryophyta</taxon>
        <taxon>Tracheophyta</taxon>
        <taxon>Spermatophyta</taxon>
        <taxon>Magnoliopsida</taxon>
        <taxon>eudicotyledons</taxon>
        <taxon>Gunneridae</taxon>
        <taxon>Pentapetalae</taxon>
        <taxon>rosids</taxon>
        <taxon>fabids</taxon>
        <taxon>Fabales</taxon>
        <taxon>Fabaceae</taxon>
        <taxon>Papilionoideae</taxon>
        <taxon>50 kb inversion clade</taxon>
        <taxon>genistoids sensu lato</taxon>
        <taxon>core genistoids</taxon>
        <taxon>Crotalarieae</taxon>
        <taxon>Crotalaria</taxon>
    </lineage>
</organism>
<reference evidence="1 2" key="1">
    <citation type="submission" date="2024-01" db="EMBL/GenBank/DDBJ databases">
        <title>The genomes of 5 underutilized Papilionoideae crops provide insights into root nodulation and disease resistanc.</title>
        <authorList>
            <person name="Yuan L."/>
        </authorList>
    </citation>
    <scope>NUCLEOTIDE SEQUENCE [LARGE SCALE GENOMIC DNA]</scope>
    <source>
        <strain evidence="1">ZHUSHIDOU_FW_LH</strain>
        <tissue evidence="1">Leaf</tissue>
    </source>
</reference>
<evidence type="ECO:0008006" key="3">
    <source>
        <dbReference type="Google" id="ProtNLM"/>
    </source>
</evidence>
<keyword evidence="2" id="KW-1185">Reference proteome</keyword>
<evidence type="ECO:0000313" key="2">
    <source>
        <dbReference type="Proteomes" id="UP001372338"/>
    </source>
</evidence>